<reference evidence="1 2" key="1">
    <citation type="submission" date="2024-10" db="EMBL/GenBank/DDBJ databases">
        <title>The Natural Products Discovery Center: Release of the First 8490 Sequenced Strains for Exploring Actinobacteria Biosynthetic Diversity.</title>
        <authorList>
            <person name="Kalkreuter E."/>
            <person name="Kautsar S.A."/>
            <person name="Yang D."/>
            <person name="Bader C.D."/>
            <person name="Teijaro C.N."/>
            <person name="Fluegel L."/>
            <person name="Davis C.M."/>
            <person name="Simpson J.R."/>
            <person name="Lauterbach L."/>
            <person name="Steele A.D."/>
            <person name="Gui C."/>
            <person name="Meng S."/>
            <person name="Li G."/>
            <person name="Viehrig K."/>
            <person name="Ye F."/>
            <person name="Su P."/>
            <person name="Kiefer A.F."/>
            <person name="Nichols A."/>
            <person name="Cepeda A.J."/>
            <person name="Yan W."/>
            <person name="Fan B."/>
            <person name="Jiang Y."/>
            <person name="Adhikari A."/>
            <person name="Zheng C.-J."/>
            <person name="Schuster L."/>
            <person name="Cowan T.M."/>
            <person name="Smanski M.J."/>
            <person name="Chevrette M.G."/>
            <person name="De Carvalho L.P.S."/>
            <person name="Shen B."/>
        </authorList>
    </citation>
    <scope>NUCLEOTIDE SEQUENCE [LARGE SCALE GENOMIC DNA]</scope>
    <source>
        <strain evidence="1 2">NPDC012605</strain>
    </source>
</reference>
<dbReference type="Proteomes" id="UP001602370">
    <property type="component" value="Unassembled WGS sequence"/>
</dbReference>
<evidence type="ECO:0000313" key="1">
    <source>
        <dbReference type="EMBL" id="MFF5919997.1"/>
    </source>
</evidence>
<gene>
    <name evidence="1" type="ORF">ACFY8C_16915</name>
</gene>
<keyword evidence="2" id="KW-1185">Reference proteome</keyword>
<evidence type="ECO:0000313" key="2">
    <source>
        <dbReference type="Proteomes" id="UP001602370"/>
    </source>
</evidence>
<accession>A0ABW6XR64</accession>
<comment type="caution">
    <text evidence="1">The sequence shown here is derived from an EMBL/GenBank/DDBJ whole genome shotgun (WGS) entry which is preliminary data.</text>
</comment>
<dbReference type="RefSeq" id="WP_158710564.1">
    <property type="nucleotide sequence ID" value="NZ_JBIBDZ010000004.1"/>
</dbReference>
<protein>
    <submittedName>
        <fullName evidence="1">Uncharacterized protein</fullName>
    </submittedName>
</protein>
<sequence length="127" mass="13670">MIAAPWWSFSVVRGSLRAGARRVVRAAASRVRRREYGAAPALLPFCTYWYVQVLVPAGENRVTGPPGVLRTGDDAGTFVASHEMASNNGVTTVMNADETELNVCAVVINVVRMLPMRTPTLGALPLT</sequence>
<dbReference type="EMBL" id="JBIBDZ010000004">
    <property type="protein sequence ID" value="MFF5919997.1"/>
    <property type="molecule type" value="Genomic_DNA"/>
</dbReference>
<organism evidence="1 2">
    <name type="scientific">Streptomyces flavochromogenes</name>
    <dbReference type="NCBI Taxonomy" id="68199"/>
    <lineage>
        <taxon>Bacteria</taxon>
        <taxon>Bacillati</taxon>
        <taxon>Actinomycetota</taxon>
        <taxon>Actinomycetes</taxon>
        <taxon>Kitasatosporales</taxon>
        <taxon>Streptomycetaceae</taxon>
        <taxon>Streptomyces</taxon>
    </lineage>
</organism>
<name>A0ABW6XR64_9ACTN</name>
<proteinExistence type="predicted"/>